<dbReference type="Pfam" id="PF03371">
    <property type="entry name" value="PRP38"/>
    <property type="match status" value="1"/>
</dbReference>
<dbReference type="Proteomes" id="UP001642260">
    <property type="component" value="Unassembled WGS sequence"/>
</dbReference>
<dbReference type="GO" id="GO:0005681">
    <property type="term" value="C:spliceosomal complex"/>
    <property type="evidence" value="ECO:0007669"/>
    <property type="project" value="UniProtKB-KW"/>
</dbReference>
<dbReference type="InterPro" id="IPR005037">
    <property type="entry name" value="PRP38"/>
</dbReference>
<evidence type="ECO:0000313" key="9">
    <source>
        <dbReference type="Proteomes" id="UP001642260"/>
    </source>
</evidence>
<evidence type="ECO:0000256" key="3">
    <source>
        <dbReference type="ARBA" id="ARBA00022664"/>
    </source>
</evidence>
<keyword evidence="3 7" id="KW-0507">mRNA processing</keyword>
<keyword evidence="6 7" id="KW-0539">Nucleus</keyword>
<evidence type="ECO:0000256" key="2">
    <source>
        <dbReference type="ARBA" id="ARBA00006164"/>
    </source>
</evidence>
<evidence type="ECO:0000256" key="6">
    <source>
        <dbReference type="ARBA" id="ARBA00023242"/>
    </source>
</evidence>
<evidence type="ECO:0000256" key="7">
    <source>
        <dbReference type="RuleBase" id="RU367025"/>
    </source>
</evidence>
<organism evidence="8 9">
    <name type="scientific">Eruca vesicaria subsp. sativa</name>
    <name type="common">Garden rocket</name>
    <name type="synonym">Eruca sativa</name>
    <dbReference type="NCBI Taxonomy" id="29727"/>
    <lineage>
        <taxon>Eukaryota</taxon>
        <taxon>Viridiplantae</taxon>
        <taxon>Streptophyta</taxon>
        <taxon>Embryophyta</taxon>
        <taxon>Tracheophyta</taxon>
        <taxon>Spermatophyta</taxon>
        <taxon>Magnoliopsida</taxon>
        <taxon>eudicotyledons</taxon>
        <taxon>Gunneridae</taxon>
        <taxon>Pentapetalae</taxon>
        <taxon>rosids</taxon>
        <taxon>malvids</taxon>
        <taxon>Brassicales</taxon>
        <taxon>Brassicaceae</taxon>
        <taxon>Brassiceae</taxon>
        <taxon>Eruca</taxon>
    </lineage>
</organism>
<dbReference type="GO" id="GO:0000398">
    <property type="term" value="P:mRNA splicing, via spliceosome"/>
    <property type="evidence" value="ECO:0007669"/>
    <property type="project" value="UniProtKB-UniRule"/>
</dbReference>
<proteinExistence type="inferred from homology"/>
<evidence type="ECO:0000256" key="4">
    <source>
        <dbReference type="ARBA" id="ARBA00022728"/>
    </source>
</evidence>
<gene>
    <name evidence="8" type="ORF">ERUC_LOCUS29191</name>
</gene>
<comment type="subcellular location">
    <subcellularLocation>
        <location evidence="1 7">Nucleus</location>
    </subcellularLocation>
</comment>
<evidence type="ECO:0000256" key="5">
    <source>
        <dbReference type="ARBA" id="ARBA00023187"/>
    </source>
</evidence>
<accession>A0ABC8L162</accession>
<dbReference type="AlphaFoldDB" id="A0ABC8L162"/>
<comment type="caution">
    <text evidence="8">The sequence shown here is derived from an EMBL/GenBank/DDBJ whole genome shotgun (WGS) entry which is preliminary data.</text>
</comment>
<evidence type="ECO:0000313" key="8">
    <source>
        <dbReference type="EMBL" id="CAH8363435.1"/>
    </source>
</evidence>
<name>A0ABC8L162_ERUVS</name>
<protein>
    <recommendedName>
        <fullName evidence="7">Pre-mRNA-splicing factor 38</fullName>
    </recommendedName>
</protein>
<keyword evidence="4 7" id="KW-0747">Spliceosome</keyword>
<evidence type="ECO:0000256" key="1">
    <source>
        <dbReference type="ARBA" id="ARBA00004123"/>
    </source>
</evidence>
<reference evidence="8 9" key="1">
    <citation type="submission" date="2022-03" db="EMBL/GenBank/DDBJ databases">
        <authorList>
            <person name="Macdonald S."/>
            <person name="Ahmed S."/>
            <person name="Newling K."/>
        </authorList>
    </citation>
    <scope>NUCLEOTIDE SEQUENCE [LARGE SCALE GENOMIC DNA]</scope>
</reference>
<comment type="function">
    <text evidence="7">Required for pre-mRNA splicing.</text>
</comment>
<keyword evidence="5 7" id="KW-0508">mRNA splicing</keyword>
<sequence>MVNLADGLKLTHVDEVIEELLTKDYSCDIAMPRLKKRIITVGVLKDKERGTERDGRRDSHRHSCICLWTMVRKTQVNWREKRWTTTDSSSFFRFWFFLWRAGWSITEWPRISWLKYLSYLKCPGEEGNVAREVHRYDKAMYGISQSERTVYWEARNESKEDDRGSD</sequence>
<dbReference type="EMBL" id="CAKOAT010360487">
    <property type="protein sequence ID" value="CAH8363435.1"/>
    <property type="molecule type" value="Genomic_DNA"/>
</dbReference>
<comment type="similarity">
    <text evidence="2 7">Belongs to the PRP38 family.</text>
</comment>
<keyword evidence="9" id="KW-1185">Reference proteome</keyword>